<dbReference type="PANTHER" id="PTHR43767:SF1">
    <property type="entry name" value="NONRIBOSOMAL PEPTIDE SYNTHASE PES1 (EUROFUNG)-RELATED"/>
    <property type="match status" value="1"/>
</dbReference>
<name>A0A076N6F1_AMYME</name>
<dbReference type="InterPro" id="IPR025110">
    <property type="entry name" value="AMP-bd_C"/>
</dbReference>
<sequence>MISDFGLVAGAPKGHAVDRQAGSKEADVDLRGTIDVETLRGRRAVNRWERTSVGDVFERLTWSYPDKVAITGRPGAYGEERFSSLTYRQADELANQIAHALAGRGLEPGARVVLFCENSVEAYLTKIGVAKAGMVAMPVNPALATDVLEYLIGQARPEAAIVDAELWPRAEAAFAATGLPVAATITIGGGPVAGSPPFGDFIAGHATTEPEVEIHGDDIWQLLYTSGTTAMPKGAMTSHHASYFAGLNFSVTLTRGLSLETDLKLITYLPMIYHVGDQVFTLSVFLAGGSLVLGRRPVPDQVAVAIDQERPTAIWAGSPQFVAALATEAEDADRDLSSLTVLVYGWGALEPSVYELLQQKAPGLVMVGIFGQTEAIACHRFWPAKWPEVYQRTAPAVNYVGVPSPLLASDVVDETGASLRDKPHTPGEVVYRTPTVTAGYYLNEEATRAAFRDGWFHSGDSAVVDADGLRIMVDRFKDIVKSGGENVSSLRVESVLHGHPAVEKAAVIGLPHEHWGEAVTAVVVLRPGAEADEAELIAHCRARLGGYETPKAIVFADTLPETVGGKVLKYKLRDRHSDLFRGRI</sequence>
<keyword evidence="2 5" id="KW-0436">Ligase</keyword>
<accession>A0A076N6F1</accession>
<dbReference type="eggNOG" id="COG0318">
    <property type="taxonomic scope" value="Bacteria"/>
</dbReference>
<dbReference type="KEGG" id="amq:AMETH_5475"/>
<dbReference type="PATRIC" id="fig|1068978.7.peg.5873"/>
<dbReference type="STRING" id="1068978.AMETH_5475"/>
<feature type="domain" description="AMP-binding enzyme C-terminal" evidence="4">
    <location>
        <begin position="492"/>
        <end position="566"/>
    </location>
</feature>
<organism evidence="5 6">
    <name type="scientific">Amycolatopsis methanolica 239</name>
    <dbReference type="NCBI Taxonomy" id="1068978"/>
    <lineage>
        <taxon>Bacteria</taxon>
        <taxon>Bacillati</taxon>
        <taxon>Actinomycetota</taxon>
        <taxon>Actinomycetes</taxon>
        <taxon>Pseudonocardiales</taxon>
        <taxon>Pseudonocardiaceae</taxon>
        <taxon>Amycolatopsis</taxon>
        <taxon>Amycolatopsis methanolica group</taxon>
    </lineage>
</organism>
<dbReference type="HOGENOM" id="CLU_000022_59_0_11"/>
<dbReference type="GO" id="GO:0016878">
    <property type="term" value="F:acid-thiol ligase activity"/>
    <property type="evidence" value="ECO:0007669"/>
    <property type="project" value="UniProtKB-ARBA"/>
</dbReference>
<proteinExistence type="inferred from homology"/>
<feature type="domain" description="AMP-dependent synthetase/ligase" evidence="3">
    <location>
        <begin position="63"/>
        <end position="441"/>
    </location>
</feature>
<gene>
    <name evidence="5" type="primary">fadD5</name>
    <name evidence="5" type="ORF">AMETH_5475</name>
</gene>
<dbReference type="Pfam" id="PF00501">
    <property type="entry name" value="AMP-binding"/>
    <property type="match status" value="1"/>
</dbReference>
<dbReference type="PANTHER" id="PTHR43767">
    <property type="entry name" value="LONG-CHAIN-FATTY-ACID--COA LIGASE"/>
    <property type="match status" value="1"/>
</dbReference>
<evidence type="ECO:0000313" key="5">
    <source>
        <dbReference type="EMBL" id="AIJ25567.1"/>
    </source>
</evidence>
<dbReference type="Pfam" id="PF13193">
    <property type="entry name" value="AMP-binding_C"/>
    <property type="match status" value="1"/>
</dbReference>
<dbReference type="Proteomes" id="UP000062973">
    <property type="component" value="Chromosome"/>
</dbReference>
<dbReference type="AlphaFoldDB" id="A0A076N6F1"/>
<dbReference type="EMBL" id="CP009110">
    <property type="protein sequence ID" value="AIJ25567.1"/>
    <property type="molecule type" value="Genomic_DNA"/>
</dbReference>
<dbReference type="Gene3D" id="3.30.300.30">
    <property type="match status" value="1"/>
</dbReference>
<dbReference type="RefSeq" id="WP_223842950.1">
    <property type="nucleotide sequence ID" value="NZ_AQUL01000001.1"/>
</dbReference>
<evidence type="ECO:0000259" key="4">
    <source>
        <dbReference type="Pfam" id="PF13193"/>
    </source>
</evidence>
<dbReference type="InterPro" id="IPR000873">
    <property type="entry name" value="AMP-dep_synth/lig_dom"/>
</dbReference>
<evidence type="ECO:0000313" key="6">
    <source>
        <dbReference type="Proteomes" id="UP000062973"/>
    </source>
</evidence>
<dbReference type="Gene3D" id="3.40.50.12780">
    <property type="entry name" value="N-terminal domain of ligase-like"/>
    <property type="match status" value="1"/>
</dbReference>
<keyword evidence="6" id="KW-1185">Reference proteome</keyword>
<reference evidence="5 6" key="1">
    <citation type="submission" date="2014-07" db="EMBL/GenBank/DDBJ databases">
        <title>Whole Genome Sequence of the Amycolatopsis methanolica 239.</title>
        <authorList>
            <person name="Tang B."/>
        </authorList>
    </citation>
    <scope>NUCLEOTIDE SEQUENCE [LARGE SCALE GENOMIC DNA]</scope>
    <source>
        <strain evidence="5 6">239</strain>
    </source>
</reference>
<evidence type="ECO:0000256" key="1">
    <source>
        <dbReference type="ARBA" id="ARBA00006432"/>
    </source>
</evidence>
<dbReference type="InterPro" id="IPR050237">
    <property type="entry name" value="ATP-dep_AMP-bd_enzyme"/>
</dbReference>
<comment type="similarity">
    <text evidence="1">Belongs to the ATP-dependent AMP-binding enzyme family.</text>
</comment>
<dbReference type="SUPFAM" id="SSF56801">
    <property type="entry name" value="Acetyl-CoA synthetase-like"/>
    <property type="match status" value="1"/>
</dbReference>
<protein>
    <submittedName>
        <fullName evidence="5">Long-chain-fatty-acid--CoA ligase</fullName>
    </submittedName>
</protein>
<dbReference type="FunFam" id="3.30.300.30:FF:000008">
    <property type="entry name" value="2,3-dihydroxybenzoate-AMP ligase"/>
    <property type="match status" value="1"/>
</dbReference>
<dbReference type="InterPro" id="IPR042099">
    <property type="entry name" value="ANL_N_sf"/>
</dbReference>
<dbReference type="InterPro" id="IPR045851">
    <property type="entry name" value="AMP-bd_C_sf"/>
</dbReference>
<evidence type="ECO:0000256" key="2">
    <source>
        <dbReference type="ARBA" id="ARBA00022598"/>
    </source>
</evidence>
<evidence type="ECO:0000259" key="3">
    <source>
        <dbReference type="Pfam" id="PF00501"/>
    </source>
</evidence>